<dbReference type="Gene3D" id="3.40.190.10">
    <property type="entry name" value="Periplasmic binding protein-like II"/>
    <property type="match status" value="1"/>
</dbReference>
<dbReference type="AlphaFoldDB" id="A0A081P859"/>
<feature type="signal peptide" evidence="6">
    <location>
        <begin position="1"/>
        <end position="20"/>
    </location>
</feature>
<evidence type="ECO:0000256" key="4">
    <source>
        <dbReference type="ARBA" id="ARBA00023139"/>
    </source>
</evidence>
<proteinExistence type="predicted"/>
<gene>
    <name evidence="7" type="ORF">ET33_29500</name>
</gene>
<protein>
    <submittedName>
        <fullName evidence="7">Sugar ABC transporter substrate-binding protein</fullName>
    </submittedName>
</protein>
<evidence type="ECO:0000256" key="2">
    <source>
        <dbReference type="ARBA" id="ARBA00022729"/>
    </source>
</evidence>
<evidence type="ECO:0000256" key="3">
    <source>
        <dbReference type="ARBA" id="ARBA00023136"/>
    </source>
</evidence>
<dbReference type="SUPFAM" id="SSF53850">
    <property type="entry name" value="Periplasmic binding protein-like II"/>
    <property type="match status" value="1"/>
</dbReference>
<dbReference type="PROSITE" id="PS51257">
    <property type="entry name" value="PROKAR_LIPOPROTEIN"/>
    <property type="match status" value="1"/>
</dbReference>
<evidence type="ECO:0000256" key="5">
    <source>
        <dbReference type="ARBA" id="ARBA00023288"/>
    </source>
</evidence>
<evidence type="ECO:0000256" key="1">
    <source>
        <dbReference type="ARBA" id="ARBA00022475"/>
    </source>
</evidence>
<dbReference type="PANTHER" id="PTHR43649">
    <property type="entry name" value="ARABINOSE-BINDING PROTEIN-RELATED"/>
    <property type="match status" value="1"/>
</dbReference>
<dbReference type="InterPro" id="IPR050490">
    <property type="entry name" value="Bact_solute-bd_prot1"/>
</dbReference>
<name>A0A081P859_9BACL</name>
<dbReference type="eggNOG" id="COG1653">
    <property type="taxonomic scope" value="Bacteria"/>
</dbReference>
<evidence type="ECO:0000256" key="6">
    <source>
        <dbReference type="SAM" id="SignalP"/>
    </source>
</evidence>
<keyword evidence="4" id="KW-0564">Palmitate</keyword>
<evidence type="ECO:0000313" key="7">
    <source>
        <dbReference type="EMBL" id="KEQ26882.1"/>
    </source>
</evidence>
<dbReference type="Proteomes" id="UP000028123">
    <property type="component" value="Unassembled WGS sequence"/>
</dbReference>
<feature type="chain" id="PRO_5001761424" evidence="6">
    <location>
        <begin position="21"/>
        <end position="458"/>
    </location>
</feature>
<organism evidence="7 8">
    <name type="scientific">Paenibacillus tyrfis</name>
    <dbReference type="NCBI Taxonomy" id="1501230"/>
    <lineage>
        <taxon>Bacteria</taxon>
        <taxon>Bacillati</taxon>
        <taxon>Bacillota</taxon>
        <taxon>Bacilli</taxon>
        <taxon>Bacillales</taxon>
        <taxon>Paenibacillaceae</taxon>
        <taxon>Paenibacillus</taxon>
    </lineage>
</organism>
<dbReference type="InterPro" id="IPR006059">
    <property type="entry name" value="SBP"/>
</dbReference>
<dbReference type="Pfam" id="PF01547">
    <property type="entry name" value="SBP_bac_1"/>
    <property type="match status" value="1"/>
</dbReference>
<evidence type="ECO:0000313" key="8">
    <source>
        <dbReference type="Proteomes" id="UP000028123"/>
    </source>
</evidence>
<keyword evidence="5" id="KW-0449">Lipoprotein</keyword>
<dbReference type="EMBL" id="JNVM01000005">
    <property type="protein sequence ID" value="KEQ26882.1"/>
    <property type="molecule type" value="Genomic_DNA"/>
</dbReference>
<keyword evidence="3" id="KW-0472">Membrane</keyword>
<keyword evidence="2 6" id="KW-0732">Signal</keyword>
<keyword evidence="8" id="KW-1185">Reference proteome</keyword>
<dbReference type="PANTHER" id="PTHR43649:SF33">
    <property type="entry name" value="POLYGALACTURONAN_RHAMNOGALACTURONAN-BINDING PROTEIN YTCQ"/>
    <property type="match status" value="1"/>
</dbReference>
<keyword evidence="1" id="KW-1003">Cell membrane</keyword>
<comment type="caution">
    <text evidence="7">The sequence shown here is derived from an EMBL/GenBank/DDBJ whole genome shotgun (WGS) entry which is preliminary data.</text>
</comment>
<sequence length="458" mass="51045">MKVSKLLAMTVALSLVFVSACSKKEGGANAPAGEAAKDDKKPDTVRVWAYPVHGDYEKDIKELIADFNKQYPHIKVEYEVLSWAEGPKKFDIALNAGDPPDLYYHAVSGHYVNTGLAIQLDQFLTPEIKDDYLPGMLDLGKIQGKQYGLPLTAGQWNWGGNKRILEEAGVDWKKIQEKGWTWSEFSDIAKKMTKKLPDGSMQYGLATDGTSLDFSQLIAQNAGLVDVLDEKGKFIWNDDKILDSLKFIDGLMKDGVMPKETGGLNPQQRTQMFYDSKAAVISKALPYYDTIIANRNKDIDAGKVKGEKIEFVLLPVPHHENAPGKTYVMGEGYVMFKQKNDKGEQHAKNAFLVMEALSGAKAGNSSNELNLPFVRNSQAKMYEGKGKAQKYNWEAAQNFMKSTTRSVESNLDVDKSTKLKQFQEQVQKPAIQALFAGEKTPEKIAEEFKTKGKQMFGQ</sequence>
<accession>A0A081P859</accession>
<reference evidence="7 8" key="1">
    <citation type="submission" date="2014-06" db="EMBL/GenBank/DDBJ databases">
        <title>Draft genome sequence of Paenibacillus sp. MSt1.</title>
        <authorList>
            <person name="Aw Y.K."/>
            <person name="Ong K.S."/>
            <person name="Gan H.M."/>
            <person name="Lee S.M."/>
        </authorList>
    </citation>
    <scope>NUCLEOTIDE SEQUENCE [LARGE SCALE GENOMIC DNA]</scope>
    <source>
        <strain evidence="7 8">MSt1</strain>
    </source>
</reference>
<dbReference type="OrthoDB" id="9782846at2"/>
<dbReference type="RefSeq" id="WP_036678181.1">
    <property type="nucleotide sequence ID" value="NZ_FYEP01000006.1"/>
</dbReference>